<evidence type="ECO:0000313" key="3">
    <source>
        <dbReference type="Proteomes" id="UP000287651"/>
    </source>
</evidence>
<organism evidence="2 3">
    <name type="scientific">Ensete ventricosum</name>
    <name type="common">Abyssinian banana</name>
    <name type="synonym">Musa ensete</name>
    <dbReference type="NCBI Taxonomy" id="4639"/>
    <lineage>
        <taxon>Eukaryota</taxon>
        <taxon>Viridiplantae</taxon>
        <taxon>Streptophyta</taxon>
        <taxon>Embryophyta</taxon>
        <taxon>Tracheophyta</taxon>
        <taxon>Spermatophyta</taxon>
        <taxon>Magnoliopsida</taxon>
        <taxon>Liliopsida</taxon>
        <taxon>Zingiberales</taxon>
        <taxon>Musaceae</taxon>
        <taxon>Ensete</taxon>
    </lineage>
</organism>
<evidence type="ECO:0000313" key="2">
    <source>
        <dbReference type="EMBL" id="RRT79234.1"/>
    </source>
</evidence>
<name>A0A427ASJ2_ENSVE</name>
<dbReference type="EMBL" id="AMZH03001456">
    <property type="protein sequence ID" value="RRT79234.1"/>
    <property type="molecule type" value="Genomic_DNA"/>
</dbReference>
<sequence>MESFDAITHLPPRKRLLAELRRENSEFDLLPPVPCVSGDLGARLRDIINSPNSTLEEIVKVSKSVALAAAEIAATARNNAVEKASAATKAKAAAKSALLNLDSVTRKSRKGYHTRTKVRKKQVPIKLLYKNNYSVGSQVTDEELARKLHVEMNSSPRISDNKAKNSFGKEVLCNSDAICIENSHVVHNEGVRMNNKCFIDKSEGKDVFGRKEEASSNCTEKQQDGSEFRSLAGGRKVRIKQKKLPLSQYDVRGKAELKRPLANHYSFTGESKLDCAQDNMTADDAGPSNDGGMSMEITSAWKCKKIRASQCSSDSKILRALC</sequence>
<reference evidence="2" key="2">
    <citation type="submission" date="2018-09" db="EMBL/GenBank/DDBJ databases">
        <authorList>
            <person name="Harrison J."/>
            <person name="Moore K.A."/>
            <person name="Paszkiewicz K."/>
            <person name="Jones T."/>
            <person name="Grant M."/>
            <person name="Ambacheew D."/>
            <person name="Muzemil S."/>
            <person name="Studholme D."/>
        </authorList>
    </citation>
    <scope>NUCLEOTIDE SEQUENCE</scope>
</reference>
<reference evidence="2 3" key="1">
    <citation type="journal article" date="2014" name="Agronomy (Basel)">
        <title>A Draft Genome Sequence for Ensete ventricosum, the Drought-Tolerant Tree Against Hunger.</title>
        <authorList>
            <person name="Harrison J."/>
            <person name="Moore K.A."/>
            <person name="Paszkiewicz K."/>
            <person name="Jones T."/>
            <person name="Grant M."/>
            <person name="Ambacheew D."/>
            <person name="Muzemil S."/>
            <person name="Studholme D.J."/>
        </authorList>
    </citation>
    <scope>NUCLEOTIDE SEQUENCE [LARGE SCALE GENOMIC DNA]</scope>
</reference>
<dbReference type="Proteomes" id="UP000287651">
    <property type="component" value="Unassembled WGS sequence"/>
</dbReference>
<keyword evidence="4" id="KW-1185">Reference proteome</keyword>
<dbReference type="Proteomes" id="UP001222027">
    <property type="component" value="Unassembled WGS sequence"/>
</dbReference>
<reference evidence="1 4" key="3">
    <citation type="submission" date="2022-12" db="EMBL/GenBank/DDBJ databases">
        <title>Chromosome-scale assembly of the Ensete ventricosum genome.</title>
        <authorList>
            <person name="Dussert Y."/>
            <person name="Stocks J."/>
            <person name="Wendawek A."/>
            <person name="Woldeyes F."/>
            <person name="Nichols R.A."/>
            <person name="Borrell J.S."/>
        </authorList>
    </citation>
    <scope>NUCLEOTIDE SEQUENCE [LARGE SCALE GENOMIC DNA]</scope>
    <source>
        <strain evidence="4">cv. Maze</strain>
        <strain evidence="1">MazeRef_0001</strain>
        <tissue evidence="1">Seeds</tissue>
    </source>
</reference>
<accession>A0A427ASJ2</accession>
<dbReference type="AlphaFoldDB" id="A0A427ASJ2"/>
<dbReference type="EMBL" id="JAQQAF010000003">
    <property type="protein sequence ID" value="KAJ8498024.1"/>
    <property type="molecule type" value="Genomic_DNA"/>
</dbReference>
<evidence type="ECO:0000313" key="4">
    <source>
        <dbReference type="Proteomes" id="UP001222027"/>
    </source>
</evidence>
<evidence type="ECO:0000313" key="1">
    <source>
        <dbReference type="EMBL" id="KAJ8498024.1"/>
    </source>
</evidence>
<gene>
    <name evidence="2" type="ORF">B296_00022839</name>
    <name evidence="1" type="ORF">OPV22_008576</name>
</gene>
<dbReference type="PANTHER" id="PTHR35477:SF1">
    <property type="entry name" value="OS06G0728500 PROTEIN"/>
    <property type="match status" value="1"/>
</dbReference>
<dbReference type="OrthoDB" id="1910495at2759"/>
<comment type="caution">
    <text evidence="2">The sequence shown here is derived from an EMBL/GenBank/DDBJ whole genome shotgun (WGS) entry which is preliminary data.</text>
</comment>
<proteinExistence type="predicted"/>
<dbReference type="PANTHER" id="PTHR35477">
    <property type="entry name" value="OS06G0728500 PROTEIN"/>
    <property type="match status" value="1"/>
</dbReference>
<protein>
    <submittedName>
        <fullName evidence="2">Uncharacterized protein</fullName>
    </submittedName>
</protein>